<proteinExistence type="predicted"/>
<reference evidence="1" key="1">
    <citation type="journal article" date="2019" name="MBio">
        <title>Virus Genomes from Deep Sea Sediments Expand the Ocean Megavirome and Support Independent Origins of Viral Gigantism.</title>
        <authorList>
            <person name="Backstrom D."/>
            <person name="Yutin N."/>
            <person name="Jorgensen S.L."/>
            <person name="Dharamshi J."/>
            <person name="Homa F."/>
            <person name="Zaremba-Niedwiedzka K."/>
            <person name="Spang A."/>
            <person name="Wolf Y.I."/>
            <person name="Koonin E.V."/>
            <person name="Ettema T.J."/>
        </authorList>
    </citation>
    <scope>NUCLEOTIDE SEQUENCE</scope>
</reference>
<protein>
    <submittedName>
        <fullName evidence="1">Uncharacterized protein</fullName>
    </submittedName>
</protein>
<accession>A0A481YZN4</accession>
<sequence length="74" mass="8415">MLFLNAVAGVRRSCAALEGTLCFRNKYLITANGEREMNKEDYPPLMWEMARVQGLVREVEGRGVRRRDQDGVGL</sequence>
<gene>
    <name evidence="1" type="ORF">LCMAC202_03450</name>
</gene>
<dbReference type="EMBL" id="MK500372">
    <property type="protein sequence ID" value="QBK87984.1"/>
    <property type="molecule type" value="Genomic_DNA"/>
</dbReference>
<name>A0A481YZN4_9VIRU</name>
<evidence type="ECO:0000313" key="1">
    <source>
        <dbReference type="EMBL" id="QBK87984.1"/>
    </source>
</evidence>
<organism evidence="1">
    <name type="scientific">Marseillevirus LCMAC202</name>
    <dbReference type="NCBI Taxonomy" id="2506606"/>
    <lineage>
        <taxon>Viruses</taxon>
        <taxon>Varidnaviria</taxon>
        <taxon>Bamfordvirae</taxon>
        <taxon>Nucleocytoviricota</taxon>
        <taxon>Megaviricetes</taxon>
        <taxon>Pimascovirales</taxon>
        <taxon>Pimascovirales incertae sedis</taxon>
        <taxon>Marseilleviridae</taxon>
    </lineage>
</organism>